<dbReference type="GO" id="GO:0051213">
    <property type="term" value="F:dioxygenase activity"/>
    <property type="evidence" value="ECO:0007669"/>
    <property type="project" value="UniProtKB-KW"/>
</dbReference>
<dbReference type="Proteomes" id="UP000198866">
    <property type="component" value="Unassembled WGS sequence"/>
</dbReference>
<accession>A0A1H6XUD3</accession>
<feature type="domain" description="VOC" evidence="1">
    <location>
        <begin position="13"/>
        <end position="145"/>
    </location>
</feature>
<dbReference type="AlphaFoldDB" id="A0A1H6XUD3"/>
<protein>
    <submittedName>
        <fullName evidence="2">Catechol 2,3-dioxygenase</fullName>
    </submittedName>
</protein>
<dbReference type="PANTHER" id="PTHR21366:SF30">
    <property type="entry name" value="BLL2330 PROTEIN"/>
    <property type="match status" value="1"/>
</dbReference>
<reference evidence="3" key="1">
    <citation type="submission" date="2016-10" db="EMBL/GenBank/DDBJ databases">
        <authorList>
            <person name="Varghese N."/>
            <person name="Submissions S."/>
        </authorList>
    </citation>
    <scope>NUCLEOTIDE SEQUENCE [LARGE SCALE GENOMIC DNA]</scope>
    <source>
        <strain evidence="3">LMG 26031</strain>
    </source>
</reference>
<dbReference type="InterPro" id="IPR004360">
    <property type="entry name" value="Glyas_Fos-R_dOase_dom"/>
</dbReference>
<organism evidence="2 3">
    <name type="scientific">Paraburkholderia diazotrophica</name>
    <dbReference type="NCBI Taxonomy" id="667676"/>
    <lineage>
        <taxon>Bacteria</taxon>
        <taxon>Pseudomonadati</taxon>
        <taxon>Pseudomonadota</taxon>
        <taxon>Betaproteobacteria</taxon>
        <taxon>Burkholderiales</taxon>
        <taxon>Burkholderiaceae</taxon>
        <taxon>Paraburkholderia</taxon>
    </lineage>
</organism>
<dbReference type="InterPro" id="IPR050383">
    <property type="entry name" value="GlyoxalaseI/FosfomycinResist"/>
</dbReference>
<dbReference type="EMBL" id="FNYE01000009">
    <property type="protein sequence ID" value="SEJ32653.1"/>
    <property type="molecule type" value="Genomic_DNA"/>
</dbReference>
<dbReference type="SUPFAM" id="SSF54593">
    <property type="entry name" value="Glyoxalase/Bleomycin resistance protein/Dihydroxybiphenyl dioxygenase"/>
    <property type="match status" value="1"/>
</dbReference>
<keyword evidence="2" id="KW-0223">Dioxygenase</keyword>
<dbReference type="CDD" id="cd06587">
    <property type="entry name" value="VOC"/>
    <property type="match status" value="1"/>
</dbReference>
<dbReference type="Pfam" id="PF00903">
    <property type="entry name" value="Glyoxalase"/>
    <property type="match status" value="1"/>
</dbReference>
<proteinExistence type="predicted"/>
<dbReference type="InterPro" id="IPR037523">
    <property type="entry name" value="VOC_core"/>
</dbReference>
<name>A0A1H6XUD3_9BURK</name>
<keyword evidence="2" id="KW-0560">Oxidoreductase</keyword>
<evidence type="ECO:0000313" key="2">
    <source>
        <dbReference type="EMBL" id="SEJ32653.1"/>
    </source>
</evidence>
<sequence length="180" mass="20280">MSIDSTRPAPVLGLHHFAWRCRDAEETRHFYEDILGLPLVHVIRLDRVPSTGEYCPYVHVFFEMADGSNIAFFDLGDDKAALPSPNTPPWVNHIALRLDTLGQLESMKARLIDNGIEVLGVTDHHFVRSIYFFDPNGLRVELTVPVAPVEELEGYKMRARPALDAWTAEKSKAVSETRPA</sequence>
<dbReference type="STRING" id="667676.SAMN05192539_1009106"/>
<dbReference type="PANTHER" id="PTHR21366">
    <property type="entry name" value="GLYOXALASE FAMILY PROTEIN"/>
    <property type="match status" value="1"/>
</dbReference>
<gene>
    <name evidence="2" type="ORF">SAMN05192539_1009106</name>
</gene>
<dbReference type="PROSITE" id="PS51819">
    <property type="entry name" value="VOC"/>
    <property type="match status" value="1"/>
</dbReference>
<evidence type="ECO:0000313" key="3">
    <source>
        <dbReference type="Proteomes" id="UP000198866"/>
    </source>
</evidence>
<dbReference type="InterPro" id="IPR029068">
    <property type="entry name" value="Glyas_Bleomycin-R_OHBP_Dase"/>
</dbReference>
<dbReference type="Gene3D" id="3.10.180.10">
    <property type="entry name" value="2,3-Dihydroxybiphenyl 1,2-Dioxygenase, domain 1"/>
    <property type="match status" value="1"/>
</dbReference>
<keyword evidence="3" id="KW-1185">Reference proteome</keyword>
<evidence type="ECO:0000259" key="1">
    <source>
        <dbReference type="PROSITE" id="PS51819"/>
    </source>
</evidence>